<organism evidence="2 3">
    <name type="scientific">Aspergillus homomorphus (strain CBS 101889)</name>
    <dbReference type="NCBI Taxonomy" id="1450537"/>
    <lineage>
        <taxon>Eukaryota</taxon>
        <taxon>Fungi</taxon>
        <taxon>Dikarya</taxon>
        <taxon>Ascomycota</taxon>
        <taxon>Pezizomycotina</taxon>
        <taxon>Eurotiomycetes</taxon>
        <taxon>Eurotiomycetidae</taxon>
        <taxon>Eurotiales</taxon>
        <taxon>Aspergillaceae</taxon>
        <taxon>Aspergillus</taxon>
        <taxon>Aspergillus subgen. Circumdati</taxon>
    </lineage>
</organism>
<protein>
    <submittedName>
        <fullName evidence="2">Uncharacterized protein</fullName>
    </submittedName>
</protein>
<dbReference type="AlphaFoldDB" id="A0A395I618"/>
<name>A0A395I618_ASPHC</name>
<dbReference type="GeneID" id="37195079"/>
<proteinExistence type="predicted"/>
<dbReference type="RefSeq" id="XP_025554399.1">
    <property type="nucleotide sequence ID" value="XM_025690790.1"/>
</dbReference>
<keyword evidence="1" id="KW-1133">Transmembrane helix</keyword>
<evidence type="ECO:0000313" key="3">
    <source>
        <dbReference type="Proteomes" id="UP000248961"/>
    </source>
</evidence>
<feature type="transmembrane region" description="Helical" evidence="1">
    <location>
        <begin position="104"/>
        <end position="122"/>
    </location>
</feature>
<dbReference type="Proteomes" id="UP000248961">
    <property type="component" value="Unassembled WGS sequence"/>
</dbReference>
<keyword evidence="1" id="KW-0812">Transmembrane</keyword>
<sequence length="177" mass="20125">MGGKLTQPTSFSLEFSLDCQIVQAFYSSLPNQLLGKNRVGLFLFGTFSTDPRLAFLLLSLPFLSSSLSLSLPFSSTFYPQQLSVFCQPTFYPNFRRRLTLLSRYIFLQALISACWFLPHVLFTSKPLWLVPLPLTHPLLHLPPLPPPYTITNLTRPLSFVLQKNHPLVSLFPARESH</sequence>
<accession>A0A395I618</accession>
<dbReference type="EMBL" id="KZ824272">
    <property type="protein sequence ID" value="RAL15245.1"/>
    <property type="molecule type" value="Genomic_DNA"/>
</dbReference>
<dbReference type="VEuPathDB" id="FungiDB:BO97DRAFT_240989"/>
<keyword evidence="1" id="KW-0472">Membrane</keyword>
<keyword evidence="3" id="KW-1185">Reference proteome</keyword>
<reference evidence="2 3" key="1">
    <citation type="submission" date="2018-02" db="EMBL/GenBank/DDBJ databases">
        <title>The genomes of Aspergillus section Nigri reveals drivers in fungal speciation.</title>
        <authorList>
            <consortium name="DOE Joint Genome Institute"/>
            <person name="Vesth T.C."/>
            <person name="Nybo J."/>
            <person name="Theobald S."/>
            <person name="Brandl J."/>
            <person name="Frisvad J.C."/>
            <person name="Nielsen K.F."/>
            <person name="Lyhne E.K."/>
            <person name="Kogle M.E."/>
            <person name="Kuo A."/>
            <person name="Riley R."/>
            <person name="Clum A."/>
            <person name="Nolan M."/>
            <person name="Lipzen A."/>
            <person name="Salamov A."/>
            <person name="Henrissat B."/>
            <person name="Wiebenga A."/>
            <person name="De vries R.P."/>
            <person name="Grigoriev I.V."/>
            <person name="Mortensen U.H."/>
            <person name="Andersen M.R."/>
            <person name="Baker S.E."/>
        </authorList>
    </citation>
    <scope>NUCLEOTIDE SEQUENCE [LARGE SCALE GENOMIC DNA]</scope>
    <source>
        <strain evidence="2 3">CBS 101889</strain>
    </source>
</reference>
<evidence type="ECO:0000256" key="1">
    <source>
        <dbReference type="SAM" id="Phobius"/>
    </source>
</evidence>
<evidence type="ECO:0000313" key="2">
    <source>
        <dbReference type="EMBL" id="RAL15245.1"/>
    </source>
</evidence>
<gene>
    <name evidence="2" type="ORF">BO97DRAFT_240989</name>
</gene>